<keyword evidence="2" id="KW-1185">Reference proteome</keyword>
<dbReference type="RefSeq" id="WP_104436722.1">
    <property type="nucleotide sequence ID" value="NZ_PTJA01000004.1"/>
</dbReference>
<reference evidence="1 2" key="1">
    <citation type="submission" date="2018-02" db="EMBL/GenBank/DDBJ databases">
        <title>Genomic Encyclopedia of Archaeal and Bacterial Type Strains, Phase II (KMG-II): from individual species to whole genera.</title>
        <authorList>
            <person name="Goeker M."/>
        </authorList>
    </citation>
    <scope>NUCLEOTIDE SEQUENCE [LARGE SCALE GENOMIC DNA]</scope>
    <source>
        <strain evidence="1 2">DSM 3808</strain>
    </source>
</reference>
<dbReference type="AlphaFoldDB" id="A0A2S6HV68"/>
<evidence type="ECO:0000313" key="1">
    <source>
        <dbReference type="EMBL" id="PPK81642.1"/>
    </source>
</evidence>
<accession>A0A2S6HV68</accession>
<dbReference type="EMBL" id="PTJA01000004">
    <property type="protein sequence ID" value="PPK81642.1"/>
    <property type="molecule type" value="Genomic_DNA"/>
</dbReference>
<evidence type="ECO:0000313" key="2">
    <source>
        <dbReference type="Proteomes" id="UP000237749"/>
    </source>
</evidence>
<protein>
    <recommendedName>
        <fullName evidence="3">Tail assembly chaperone E/41/14-like protein</fullName>
    </recommendedName>
</protein>
<organism evidence="1 2">
    <name type="scientific">Lacrimispora xylanisolvens</name>
    <dbReference type="NCBI Taxonomy" id="384636"/>
    <lineage>
        <taxon>Bacteria</taxon>
        <taxon>Bacillati</taxon>
        <taxon>Bacillota</taxon>
        <taxon>Clostridia</taxon>
        <taxon>Lachnospirales</taxon>
        <taxon>Lachnospiraceae</taxon>
        <taxon>Lacrimispora</taxon>
    </lineage>
</organism>
<sequence length="114" mass="12944">MEKEKKVLKDNEAVSNQEWLKIKLKEPVEYQGIRVDSLDLTGMESLTGRDLNSVYDLYANMGGSGIIMQEATLLFAQIIASKVTGFPIELFYILKAGDSVKVKNRVYRFFFLEG</sequence>
<proteinExistence type="predicted"/>
<dbReference type="Proteomes" id="UP000237749">
    <property type="component" value="Unassembled WGS sequence"/>
</dbReference>
<name>A0A2S6HV68_9FIRM</name>
<comment type="caution">
    <text evidence="1">The sequence shown here is derived from an EMBL/GenBank/DDBJ whole genome shotgun (WGS) entry which is preliminary data.</text>
</comment>
<gene>
    <name evidence="1" type="ORF">BXY41_104445</name>
</gene>
<evidence type="ECO:0008006" key="3">
    <source>
        <dbReference type="Google" id="ProtNLM"/>
    </source>
</evidence>